<dbReference type="Proteomes" id="UP000002220">
    <property type="component" value="Chromosome"/>
</dbReference>
<dbReference type="RefSeq" id="WP_013112143.1">
    <property type="nucleotide sequence ID" value="NC_014148.1"/>
</dbReference>
<dbReference type="KEGG" id="plm:Plim_3901"/>
<evidence type="ECO:0000313" key="2">
    <source>
        <dbReference type="Proteomes" id="UP000002220"/>
    </source>
</evidence>
<dbReference type="AlphaFoldDB" id="D5SX90"/>
<name>D5SX90_PLAL2</name>
<organism evidence="1 2">
    <name type="scientific">Planctopirus limnophila (strain ATCC 43296 / DSM 3776 / IFAM 1008 / Mu 290)</name>
    <name type="common">Planctomyces limnophilus</name>
    <dbReference type="NCBI Taxonomy" id="521674"/>
    <lineage>
        <taxon>Bacteria</taxon>
        <taxon>Pseudomonadati</taxon>
        <taxon>Planctomycetota</taxon>
        <taxon>Planctomycetia</taxon>
        <taxon>Planctomycetales</taxon>
        <taxon>Planctomycetaceae</taxon>
        <taxon>Planctopirus</taxon>
    </lineage>
</organism>
<gene>
    <name evidence="1" type="ordered locus">Plim_3901</name>
</gene>
<proteinExistence type="predicted"/>
<dbReference type="OrthoDB" id="9983287at2"/>
<dbReference type="EMBL" id="CP001744">
    <property type="protein sequence ID" value="ADG69712.1"/>
    <property type="molecule type" value="Genomic_DNA"/>
</dbReference>
<evidence type="ECO:0000313" key="1">
    <source>
        <dbReference type="EMBL" id="ADG69712.1"/>
    </source>
</evidence>
<dbReference type="STRING" id="521674.Plim_3901"/>
<keyword evidence="2" id="KW-1185">Reference proteome</keyword>
<accession>D5SX90</accession>
<sequence length="69" mass="7486">MNNSIPWQECKPHSGESCTGGTVRNWEFGVSLWGTSGEIPGLRDVAIVCAFRGVIDATGPLLLWGKLRL</sequence>
<dbReference type="HOGENOM" id="CLU_2772348_0_0_0"/>
<protein>
    <submittedName>
        <fullName evidence="1">Uncharacterized protein</fullName>
    </submittedName>
</protein>
<reference evidence="1 2" key="1">
    <citation type="journal article" date="2010" name="Stand. Genomic Sci.">
        <title>Complete genome sequence of Planctomyces limnophilus type strain (Mu 290).</title>
        <authorList>
            <person name="Labutti K."/>
            <person name="Sikorski J."/>
            <person name="Schneider S."/>
            <person name="Nolan M."/>
            <person name="Lucas S."/>
            <person name="Glavina Del Rio T."/>
            <person name="Tice H."/>
            <person name="Cheng J.F."/>
            <person name="Goodwin L."/>
            <person name="Pitluck S."/>
            <person name="Liolios K."/>
            <person name="Ivanova N."/>
            <person name="Mavromatis K."/>
            <person name="Mikhailova N."/>
            <person name="Pati A."/>
            <person name="Chen A."/>
            <person name="Palaniappan K."/>
            <person name="Land M."/>
            <person name="Hauser L."/>
            <person name="Chang Y.J."/>
            <person name="Jeffries C.D."/>
            <person name="Tindall B.J."/>
            <person name="Rohde M."/>
            <person name="Goker M."/>
            <person name="Woyke T."/>
            <person name="Bristow J."/>
            <person name="Eisen J.A."/>
            <person name="Markowitz V."/>
            <person name="Hugenholtz P."/>
            <person name="Kyrpides N.C."/>
            <person name="Klenk H.P."/>
            <person name="Lapidus A."/>
        </authorList>
    </citation>
    <scope>NUCLEOTIDE SEQUENCE [LARGE SCALE GENOMIC DNA]</scope>
    <source>
        <strain evidence="2">ATCC 43296 / DSM 3776 / IFAM 1008 / 290</strain>
    </source>
</reference>